<keyword evidence="1" id="KW-1133">Transmembrane helix</keyword>
<keyword evidence="1" id="KW-0812">Transmembrane</keyword>
<reference evidence="2 3" key="1">
    <citation type="journal article" date="2018" name="Sci. Rep.">
        <title>Genomic signatures of local adaptation to the degree of environmental predictability in rotifers.</title>
        <authorList>
            <person name="Franch-Gras L."/>
            <person name="Hahn C."/>
            <person name="Garcia-Roger E.M."/>
            <person name="Carmona M.J."/>
            <person name="Serra M."/>
            <person name="Gomez A."/>
        </authorList>
    </citation>
    <scope>NUCLEOTIDE SEQUENCE [LARGE SCALE GENOMIC DNA]</scope>
    <source>
        <strain evidence="2">HYR1</strain>
    </source>
</reference>
<feature type="transmembrane region" description="Helical" evidence="1">
    <location>
        <begin position="43"/>
        <end position="63"/>
    </location>
</feature>
<feature type="transmembrane region" description="Helical" evidence="1">
    <location>
        <begin position="21"/>
        <end position="37"/>
    </location>
</feature>
<name>A0A3M7PF29_BRAPC</name>
<keyword evidence="1" id="KW-0472">Membrane</keyword>
<evidence type="ECO:0000256" key="1">
    <source>
        <dbReference type="SAM" id="Phobius"/>
    </source>
</evidence>
<evidence type="ECO:0000313" key="2">
    <source>
        <dbReference type="EMBL" id="RMZ97628.1"/>
    </source>
</evidence>
<dbReference type="AlphaFoldDB" id="A0A3M7PF29"/>
<keyword evidence="3" id="KW-1185">Reference proteome</keyword>
<dbReference type="Proteomes" id="UP000276133">
    <property type="component" value="Unassembled WGS sequence"/>
</dbReference>
<gene>
    <name evidence="2" type="ORF">BpHYR1_021972</name>
</gene>
<dbReference type="EMBL" id="REGN01011291">
    <property type="protein sequence ID" value="RMZ97628.1"/>
    <property type="molecule type" value="Genomic_DNA"/>
</dbReference>
<evidence type="ECO:0000313" key="3">
    <source>
        <dbReference type="Proteomes" id="UP000276133"/>
    </source>
</evidence>
<proteinExistence type="predicted"/>
<organism evidence="2 3">
    <name type="scientific">Brachionus plicatilis</name>
    <name type="common">Marine rotifer</name>
    <name type="synonym">Brachionus muelleri</name>
    <dbReference type="NCBI Taxonomy" id="10195"/>
    <lineage>
        <taxon>Eukaryota</taxon>
        <taxon>Metazoa</taxon>
        <taxon>Spiralia</taxon>
        <taxon>Gnathifera</taxon>
        <taxon>Rotifera</taxon>
        <taxon>Eurotatoria</taxon>
        <taxon>Monogononta</taxon>
        <taxon>Pseudotrocha</taxon>
        <taxon>Ploima</taxon>
        <taxon>Brachionidae</taxon>
        <taxon>Brachionus</taxon>
    </lineage>
</organism>
<accession>A0A3M7PF29</accession>
<protein>
    <submittedName>
        <fullName evidence="2">Uncharacterized protein</fullName>
    </submittedName>
</protein>
<comment type="caution">
    <text evidence="2">The sequence shown here is derived from an EMBL/GenBank/DDBJ whole genome shotgun (WGS) entry which is preliminary data.</text>
</comment>
<sequence>MFSKKMKTQLIKSVDLPFGRMFRYLFILCLNLTFYFQDSLNILFNKNYIIIYFVLCPATFLFCKANEVKSNLIDANFKCFIKFAPKILQMTIWALTRFAEIQISNRLIKLPKTNTTIEETSVPF</sequence>